<dbReference type="PROSITE" id="PS51722">
    <property type="entry name" value="G_TR_2"/>
    <property type="match status" value="1"/>
</dbReference>
<dbReference type="FunFam" id="2.40.50.250:FF:000001">
    <property type="entry name" value="GTP-binding protein TypA"/>
    <property type="match status" value="1"/>
</dbReference>
<dbReference type="InterPro" id="IPR047041">
    <property type="entry name" value="BipA_GTP-bd_dom"/>
</dbReference>
<dbReference type="FunFam" id="3.30.70.240:FF:000002">
    <property type="entry name" value="GTP-binding protein TypA"/>
    <property type="match status" value="1"/>
</dbReference>
<dbReference type="HAMAP" id="MF_00849">
    <property type="entry name" value="BipA"/>
    <property type="match status" value="1"/>
</dbReference>
<dbReference type="InterPro" id="IPR035651">
    <property type="entry name" value="BipA_V"/>
</dbReference>
<dbReference type="CDD" id="cd01891">
    <property type="entry name" value="TypA_BipA"/>
    <property type="match status" value="1"/>
</dbReference>
<comment type="subcellular location">
    <subcellularLocation>
        <location evidence="4">Cytoplasm</location>
    </subcellularLocation>
    <text evidence="4">Binds to ribosomes.</text>
</comment>
<comment type="catalytic activity">
    <reaction evidence="3 4">
        <text>GTP + H2O = GDP + phosphate + H(+)</text>
        <dbReference type="Rhea" id="RHEA:19669"/>
        <dbReference type="ChEBI" id="CHEBI:15377"/>
        <dbReference type="ChEBI" id="CHEBI:15378"/>
        <dbReference type="ChEBI" id="CHEBI:37565"/>
        <dbReference type="ChEBI" id="CHEBI:43474"/>
        <dbReference type="ChEBI" id="CHEBI:58189"/>
    </reaction>
</comment>
<dbReference type="GO" id="GO:0019843">
    <property type="term" value="F:rRNA binding"/>
    <property type="evidence" value="ECO:0007669"/>
    <property type="project" value="UniProtKB-KW"/>
</dbReference>
<evidence type="ECO:0000256" key="3">
    <source>
        <dbReference type="ARBA" id="ARBA00048548"/>
    </source>
</evidence>
<dbReference type="PRINTS" id="PR00315">
    <property type="entry name" value="ELONGATNFCT"/>
</dbReference>
<comment type="subunit">
    <text evidence="4">Monomer.</text>
</comment>
<dbReference type="InterPro" id="IPR006298">
    <property type="entry name" value="BipA"/>
</dbReference>
<dbReference type="GO" id="GO:0097216">
    <property type="term" value="F:guanosine tetraphosphate binding"/>
    <property type="evidence" value="ECO:0007669"/>
    <property type="project" value="UniProtKB-ARBA"/>
</dbReference>
<dbReference type="InterPro" id="IPR053905">
    <property type="entry name" value="EF-G-like_DII"/>
</dbReference>
<name>A0AB39UVD7_9GAMM</name>
<feature type="domain" description="Tr-type G" evidence="5">
    <location>
        <begin position="3"/>
        <end position="198"/>
    </location>
</feature>
<dbReference type="GO" id="GO:0010467">
    <property type="term" value="P:gene expression"/>
    <property type="evidence" value="ECO:0007669"/>
    <property type="project" value="UniProtKB-ARBA"/>
</dbReference>
<dbReference type="FunFam" id="3.40.50.300:FF:000055">
    <property type="entry name" value="GTP-binding protein TypA"/>
    <property type="match status" value="1"/>
</dbReference>
<dbReference type="InterPro" id="IPR000640">
    <property type="entry name" value="EFG_V-like"/>
</dbReference>
<dbReference type="RefSeq" id="WP_369601159.1">
    <property type="nucleotide sequence ID" value="NZ_CP154858.1"/>
</dbReference>
<evidence type="ECO:0000256" key="1">
    <source>
        <dbReference type="ARBA" id="ARBA00022741"/>
    </source>
</evidence>
<dbReference type="PROSITE" id="PS00301">
    <property type="entry name" value="G_TR_1"/>
    <property type="match status" value="1"/>
</dbReference>
<dbReference type="NCBIfam" id="TIGR01394">
    <property type="entry name" value="TypA_BipA"/>
    <property type="match status" value="1"/>
</dbReference>
<dbReference type="GO" id="GO:0005525">
    <property type="term" value="F:GTP binding"/>
    <property type="evidence" value="ECO:0007669"/>
    <property type="project" value="UniProtKB-UniRule"/>
</dbReference>
<dbReference type="InterPro" id="IPR031157">
    <property type="entry name" value="G_TR_CS"/>
</dbReference>
<dbReference type="InterPro" id="IPR035647">
    <property type="entry name" value="EFG_III/V"/>
</dbReference>
<dbReference type="FunFam" id="3.30.70.870:FF:000003">
    <property type="entry name" value="GTP-binding protein TypA"/>
    <property type="match status" value="1"/>
</dbReference>
<dbReference type="InterPro" id="IPR047043">
    <property type="entry name" value="BipA_III"/>
</dbReference>
<dbReference type="NCBIfam" id="TIGR00231">
    <property type="entry name" value="small_GTP"/>
    <property type="match status" value="1"/>
</dbReference>
<dbReference type="SUPFAM" id="SSF50447">
    <property type="entry name" value="Translation proteins"/>
    <property type="match status" value="1"/>
</dbReference>
<gene>
    <name evidence="6" type="primary">typA</name>
    <name evidence="4" type="synonym">bipA</name>
    <name evidence="6" type="ORF">AAIA72_15305</name>
</gene>
<dbReference type="Pfam" id="PF21018">
    <property type="entry name" value="BipA_C"/>
    <property type="match status" value="1"/>
</dbReference>
<dbReference type="KEGG" id="tcd:AAIA72_15305"/>
<dbReference type="PANTHER" id="PTHR42908">
    <property type="entry name" value="TRANSLATION ELONGATION FACTOR-RELATED"/>
    <property type="match status" value="1"/>
</dbReference>
<dbReference type="InterPro" id="IPR042116">
    <property type="entry name" value="TypA/BipA_C"/>
</dbReference>
<dbReference type="EC" id="3.6.5.-" evidence="4"/>
<dbReference type="GO" id="GO:0009409">
    <property type="term" value="P:response to cold"/>
    <property type="evidence" value="ECO:0007669"/>
    <property type="project" value="UniProtKB-ARBA"/>
</dbReference>
<proteinExistence type="inferred from homology"/>
<accession>A0AB39UVD7</accession>
<dbReference type="EMBL" id="CP154858">
    <property type="protein sequence ID" value="XDT72145.1"/>
    <property type="molecule type" value="Genomic_DNA"/>
</dbReference>
<dbReference type="Pfam" id="PF00679">
    <property type="entry name" value="EFG_C"/>
    <property type="match status" value="1"/>
</dbReference>
<dbReference type="SUPFAM" id="SSF52540">
    <property type="entry name" value="P-loop containing nucleoside triphosphate hydrolases"/>
    <property type="match status" value="1"/>
</dbReference>
<dbReference type="InterPro" id="IPR000795">
    <property type="entry name" value="T_Tr_GTP-bd_dom"/>
</dbReference>
<evidence type="ECO:0000256" key="4">
    <source>
        <dbReference type="HAMAP-Rule" id="MF_00849"/>
    </source>
</evidence>
<dbReference type="GO" id="GO:0003924">
    <property type="term" value="F:GTPase activity"/>
    <property type="evidence" value="ECO:0007669"/>
    <property type="project" value="UniProtKB-UniRule"/>
</dbReference>
<dbReference type="InterPro" id="IPR047042">
    <property type="entry name" value="BipA_II"/>
</dbReference>
<dbReference type="GO" id="GO:0000049">
    <property type="term" value="F:tRNA binding"/>
    <property type="evidence" value="ECO:0007669"/>
    <property type="project" value="UniProtKB-KW"/>
</dbReference>
<dbReference type="GO" id="GO:0043022">
    <property type="term" value="F:ribosome binding"/>
    <property type="evidence" value="ECO:0007669"/>
    <property type="project" value="UniProtKB-UniRule"/>
</dbReference>
<organism evidence="6">
    <name type="scientific">Thermohahella caldifontis</name>
    <dbReference type="NCBI Taxonomy" id="3142973"/>
    <lineage>
        <taxon>Bacteria</taxon>
        <taxon>Pseudomonadati</taxon>
        <taxon>Pseudomonadota</taxon>
        <taxon>Gammaproteobacteria</taxon>
        <taxon>Oceanospirillales</taxon>
        <taxon>Hahellaceae</taxon>
        <taxon>Thermohahella</taxon>
    </lineage>
</organism>
<reference evidence="6" key="1">
    <citation type="submission" date="2024-05" db="EMBL/GenBank/DDBJ databases">
        <title>Genome sequencing of novel strain.</title>
        <authorList>
            <person name="Ganbat D."/>
            <person name="Ganbat S."/>
            <person name="Lee S.-J."/>
        </authorList>
    </citation>
    <scope>NUCLEOTIDE SEQUENCE</scope>
    <source>
        <strain evidence="6">SMD15-11</strain>
    </source>
</reference>
<dbReference type="InterPro" id="IPR027417">
    <property type="entry name" value="P-loop_NTPase"/>
</dbReference>
<dbReference type="GO" id="GO:0005829">
    <property type="term" value="C:cytosol"/>
    <property type="evidence" value="ECO:0007669"/>
    <property type="project" value="TreeGrafter"/>
</dbReference>
<dbReference type="Pfam" id="PF00009">
    <property type="entry name" value="GTP_EFTU"/>
    <property type="match status" value="1"/>
</dbReference>
<dbReference type="InterPro" id="IPR009000">
    <property type="entry name" value="Transl_B-barrel_sf"/>
</dbReference>
<feature type="binding site" evidence="4">
    <location>
        <begin position="15"/>
        <end position="20"/>
    </location>
    <ligand>
        <name>GTP</name>
        <dbReference type="ChEBI" id="CHEBI:37565"/>
    </ligand>
</feature>
<keyword evidence="4" id="KW-0699">rRNA-binding</keyword>
<dbReference type="SUPFAM" id="SSF54980">
    <property type="entry name" value="EF-G C-terminal domain-like"/>
    <property type="match status" value="2"/>
</dbReference>
<dbReference type="Gene3D" id="3.40.50.300">
    <property type="entry name" value="P-loop containing nucleotide triphosphate hydrolases"/>
    <property type="match status" value="1"/>
</dbReference>
<dbReference type="CDD" id="cd03710">
    <property type="entry name" value="BipA_TypA_C"/>
    <property type="match status" value="1"/>
</dbReference>
<dbReference type="FunFam" id="2.40.30.10:FF:000016">
    <property type="entry name" value="GTP-binding protein TypA"/>
    <property type="match status" value="1"/>
</dbReference>
<keyword evidence="4" id="KW-0378">Hydrolase</keyword>
<keyword evidence="2 4" id="KW-0342">GTP-binding</keyword>
<dbReference type="GO" id="GO:1990904">
    <property type="term" value="C:ribonucleoprotein complex"/>
    <property type="evidence" value="ECO:0007669"/>
    <property type="project" value="TreeGrafter"/>
</dbReference>
<keyword evidence="1 4" id="KW-0547">Nucleotide-binding</keyword>
<protein>
    <recommendedName>
        <fullName evidence="4">Large ribosomal subunit assembly factor BipA</fullName>
        <ecNumber evidence="4">3.6.5.-</ecNumber>
    </recommendedName>
    <alternativeName>
        <fullName evidence="4">GTP-binding protein BipA</fullName>
    </alternativeName>
</protein>
<dbReference type="Gene3D" id="3.30.70.870">
    <property type="entry name" value="Elongation Factor G (Translational Gtpase), domain 3"/>
    <property type="match status" value="1"/>
</dbReference>
<dbReference type="GO" id="GO:0000027">
    <property type="term" value="P:ribosomal large subunit assembly"/>
    <property type="evidence" value="ECO:0007669"/>
    <property type="project" value="UniProtKB-UniRule"/>
</dbReference>
<dbReference type="Gene3D" id="2.40.50.250">
    <property type="entry name" value="bipa protein"/>
    <property type="match status" value="1"/>
</dbReference>
<dbReference type="Pfam" id="PF22042">
    <property type="entry name" value="EF-G_D2"/>
    <property type="match status" value="1"/>
</dbReference>
<evidence type="ECO:0000259" key="5">
    <source>
        <dbReference type="PROSITE" id="PS51722"/>
    </source>
</evidence>
<dbReference type="InterPro" id="IPR048876">
    <property type="entry name" value="BipA_C"/>
</dbReference>
<sequence length="606" mass="67291">MISKLRNIAIIAHVDHGKTTLVDKLLQQSGTLGRKQVDAERIMDSNDQERERGITILAKNTAIRWNDYRINIVDTPGHADFGGEVERVLSMVDSVLLLVDAVDGPMPQTRFVTQKAFERGLRPILVVNKIDRPGARPDWVINEVFDLFDRLGATDEQLDFPIIYASALQGIAGLDPDDMAEDMTPLFEMIVNNVPPPEVNTDGPFQMQISALDYNSYVGVIGVGRITRGTARTNMPVVVVDRDGKRRNGRILTVMGYHGLERVEVETASAGDIVCVTGLEVLNISDTLCDPAHPEALPPLKVDEPTVSMTFQVNDSPFAGKEGKYVTSRNIKERLEKELIHNVALRVEEGDSPEKFKVSGRGELHLSVLIETMRREGYELGVSRPEVIIREIDGVKQEPYEHVVIDVDDAHQGAIMEEMGNRRGELKNMQPDGKGRTRLEFIAPSRGLIGFRSLFLTLTSGSGILTHVFDHYGPMKEGGAVKRNNGVLVSNVQGKALGYALFNLQERGRLFIGPGVEVYEGMIIGIHSRDNDLVVNPTKAKQLTNVRASGSDENILLTPPIKMTLEQALEFIDDDELVEVTPSSIRLRKKFLKEHERKRASRAEKG</sequence>
<comment type="function">
    <text evidence="4">A 50S ribosomal subunit assembly protein with GTPase activity, required for 50S subunit assembly at low temperatures, may also play a role in translation. Binds GTP and analogs. Binds the 70S ribosome between the 30S and 50S subunits, in a similar position as ribosome-bound EF-G; it contacts a number of ribosomal proteins, both rRNAs and the A-site tRNA.</text>
</comment>
<dbReference type="AlphaFoldDB" id="A0AB39UVD7"/>
<dbReference type="CDD" id="cd16263">
    <property type="entry name" value="BipA_III"/>
    <property type="match status" value="1"/>
</dbReference>
<dbReference type="Gene3D" id="3.30.70.240">
    <property type="match status" value="1"/>
</dbReference>
<feature type="binding site" evidence="4">
    <location>
        <begin position="128"/>
        <end position="131"/>
    </location>
    <ligand>
        <name>GTP</name>
        <dbReference type="ChEBI" id="CHEBI:37565"/>
    </ligand>
</feature>
<comment type="similarity">
    <text evidence="4">Belongs to the TRAFAC class translation factor GTPase superfamily. Classic translation factor GTPase family. BipA subfamily.</text>
</comment>
<keyword evidence="4" id="KW-0820">tRNA-binding</keyword>
<dbReference type="CDD" id="cd03691">
    <property type="entry name" value="BipA_TypA_II"/>
    <property type="match status" value="1"/>
</dbReference>
<keyword evidence="4" id="KW-0963">Cytoplasm</keyword>
<dbReference type="PANTHER" id="PTHR42908:SF8">
    <property type="entry name" value="TR-TYPE G DOMAIN-CONTAINING PROTEIN"/>
    <property type="match status" value="1"/>
</dbReference>
<keyword evidence="4" id="KW-0694">RNA-binding</keyword>
<keyword evidence="4" id="KW-0690">Ribosome biogenesis</keyword>
<evidence type="ECO:0000256" key="2">
    <source>
        <dbReference type="ARBA" id="ARBA00023134"/>
    </source>
</evidence>
<dbReference type="Gene3D" id="2.40.30.10">
    <property type="entry name" value="Translation factors"/>
    <property type="match status" value="1"/>
</dbReference>
<evidence type="ECO:0000313" key="6">
    <source>
        <dbReference type="EMBL" id="XDT72145.1"/>
    </source>
</evidence>
<dbReference type="InterPro" id="IPR005225">
    <property type="entry name" value="Small_GTP-bd"/>
</dbReference>